<dbReference type="EMBL" id="JAERRC010000010">
    <property type="protein sequence ID" value="MBL0704321.1"/>
    <property type="molecule type" value="Genomic_DNA"/>
</dbReference>
<dbReference type="InterPro" id="IPR009937">
    <property type="entry name" value="Phage_holin_3_6"/>
</dbReference>
<organism evidence="3 4">
    <name type="scientific">Sinomonas cellulolyticus</name>
    <dbReference type="NCBI Taxonomy" id="2801916"/>
    <lineage>
        <taxon>Bacteria</taxon>
        <taxon>Bacillati</taxon>
        <taxon>Actinomycetota</taxon>
        <taxon>Actinomycetes</taxon>
        <taxon>Micrococcales</taxon>
        <taxon>Micrococcaceae</taxon>
        <taxon>Sinomonas</taxon>
    </lineage>
</organism>
<feature type="transmembrane region" description="Helical" evidence="2">
    <location>
        <begin position="55"/>
        <end position="81"/>
    </location>
</feature>
<gene>
    <name evidence="3" type="ORF">JJE72_02230</name>
</gene>
<protein>
    <submittedName>
        <fullName evidence="3">Phage holin family protein</fullName>
    </submittedName>
</protein>
<evidence type="ECO:0000313" key="3">
    <source>
        <dbReference type="EMBL" id="MBL0704321.1"/>
    </source>
</evidence>
<evidence type="ECO:0000256" key="1">
    <source>
        <dbReference type="SAM" id="MobiDB-lite"/>
    </source>
</evidence>
<proteinExistence type="predicted"/>
<evidence type="ECO:0000313" key="4">
    <source>
        <dbReference type="Proteomes" id="UP000639051"/>
    </source>
</evidence>
<feature type="region of interest" description="Disordered" evidence="1">
    <location>
        <begin position="163"/>
        <end position="190"/>
    </location>
</feature>
<dbReference type="Proteomes" id="UP000639051">
    <property type="component" value="Unassembled WGS sequence"/>
</dbReference>
<keyword evidence="2" id="KW-0472">Membrane</keyword>
<keyword evidence="2" id="KW-0812">Transmembrane</keyword>
<comment type="caution">
    <text evidence="3">The sequence shown here is derived from an EMBL/GenBank/DDBJ whole genome shotgun (WGS) entry which is preliminary data.</text>
</comment>
<dbReference type="Pfam" id="PF07332">
    <property type="entry name" value="Phage_holin_3_6"/>
    <property type="match status" value="1"/>
</dbReference>
<keyword evidence="2" id="KW-1133">Transmembrane helix</keyword>
<feature type="transmembrane region" description="Helical" evidence="2">
    <location>
        <begin position="87"/>
        <end position="112"/>
    </location>
</feature>
<name>A0ABS1K1Y5_9MICC</name>
<accession>A0ABS1K1Y5</accession>
<reference evidence="3 4" key="1">
    <citation type="submission" date="2021-01" db="EMBL/GenBank/DDBJ databases">
        <title>Genome public.</title>
        <authorList>
            <person name="Liu C."/>
            <person name="Sun Q."/>
        </authorList>
    </citation>
    <scope>NUCLEOTIDE SEQUENCE [LARGE SCALE GENOMIC DNA]</scope>
    <source>
        <strain evidence="3 4">JC656</strain>
    </source>
</reference>
<evidence type="ECO:0000256" key="2">
    <source>
        <dbReference type="SAM" id="Phobius"/>
    </source>
</evidence>
<keyword evidence="4" id="KW-1185">Reference proteome</keyword>
<dbReference type="RefSeq" id="WP_201896871.1">
    <property type="nucleotide sequence ID" value="NZ_BNCM01000005.1"/>
</dbReference>
<feature type="compositionally biased region" description="Basic and acidic residues" evidence="1">
    <location>
        <begin position="163"/>
        <end position="177"/>
    </location>
</feature>
<sequence length="327" mass="34407">MSGRHSMPTERRPKLAALPDLVGQAARLAPRQLNDELALAKIELKNRGVKAGIGAGLFAVALVFLGLLVIALVVAAILGLATVMPGWLAALIVGAAFLVILAIAALVGLSWVKKAMPLIPADAIRGVRYDIGVITQGRDFDPRLLDPSTIQYKRAQATKEAEKARARLEKEAQDRAHGKVSLPPPSEAELRERLDKRREHLLDVREDLVAEMDVKRQAGYLADDVKASLTSTKGRLPFGRTSGTGTASGAVVPAGEVVPAGTVVPARPAASGGTVVSGSIVSTGSTGATRSSGVDPTELLKERWAPLAVFSVSATAFVVFLRKLVKS</sequence>